<proteinExistence type="predicted"/>
<dbReference type="AlphaFoldDB" id="A0A662YTA8"/>
<evidence type="ECO:0000313" key="2">
    <source>
        <dbReference type="Proteomes" id="UP000289886"/>
    </source>
</evidence>
<reference evidence="1 2" key="1">
    <citation type="submission" date="2019-01" db="EMBL/GenBank/DDBJ databases">
        <title>Draft Genome and Complete Hox-Cluster Characterization of the Sterlet Sturgeon (Acipenser ruthenus).</title>
        <authorList>
            <person name="Wei Q."/>
        </authorList>
    </citation>
    <scope>NUCLEOTIDE SEQUENCE [LARGE SCALE GENOMIC DNA]</scope>
    <source>
        <strain evidence="1">WHYD16114868_AA</strain>
        <tissue evidence="1">Blood</tissue>
    </source>
</reference>
<comment type="caution">
    <text evidence="1">The sequence shown here is derived from an EMBL/GenBank/DDBJ whole genome shotgun (WGS) entry which is preliminary data.</text>
</comment>
<dbReference type="EMBL" id="SCEB01000577">
    <property type="protein sequence ID" value="RXM98728.1"/>
    <property type="molecule type" value="Genomic_DNA"/>
</dbReference>
<dbReference type="Proteomes" id="UP000289886">
    <property type="component" value="Unassembled WGS sequence"/>
</dbReference>
<accession>A0A662YTA8</accession>
<keyword evidence="2" id="KW-1185">Reference proteome</keyword>
<sequence length="114" mass="13135">MIMILKWYIHAERAGLWEEQPAEVEKMLPYLVTARHYKHVSCTPRYLAAMRELSSVAPDVACAFRDGHFTVQQTSGNFNGVWCNMAFEKIYNHNAKTQLFHGVSLQPAAMEKYL</sequence>
<name>A0A662YTA8_ACIRT</name>
<evidence type="ECO:0000313" key="1">
    <source>
        <dbReference type="EMBL" id="RXM98728.1"/>
    </source>
</evidence>
<dbReference type="PANTHER" id="PTHR47018">
    <property type="entry name" value="CXC DOMAIN-CONTAINING PROTEIN-RELATED"/>
    <property type="match status" value="1"/>
</dbReference>
<organism evidence="1 2">
    <name type="scientific">Acipenser ruthenus</name>
    <name type="common">Sterlet sturgeon</name>
    <dbReference type="NCBI Taxonomy" id="7906"/>
    <lineage>
        <taxon>Eukaryota</taxon>
        <taxon>Metazoa</taxon>
        <taxon>Chordata</taxon>
        <taxon>Craniata</taxon>
        <taxon>Vertebrata</taxon>
        <taxon>Euteleostomi</taxon>
        <taxon>Actinopterygii</taxon>
        <taxon>Chondrostei</taxon>
        <taxon>Acipenseriformes</taxon>
        <taxon>Acipenseridae</taxon>
        <taxon>Acipenser</taxon>
    </lineage>
</organism>
<gene>
    <name evidence="1" type="ORF">EOD39_12716</name>
</gene>
<dbReference type="PANTHER" id="PTHR47018:SF1">
    <property type="entry name" value="TESMIN_TSO1-LIKE CXC DOMAIN-CONTAINING PROTEIN"/>
    <property type="match status" value="1"/>
</dbReference>
<protein>
    <submittedName>
        <fullName evidence="1">Uncharacterized protein</fullName>
    </submittedName>
</protein>